<name>A0A498SQS5_ACAVI</name>
<proteinExistence type="predicted"/>
<organism evidence="2 3">
    <name type="scientific">Acanthocheilonema viteae</name>
    <name type="common">Filarial nematode worm</name>
    <name type="synonym">Dipetalonema viteae</name>
    <dbReference type="NCBI Taxonomy" id="6277"/>
    <lineage>
        <taxon>Eukaryota</taxon>
        <taxon>Metazoa</taxon>
        <taxon>Ecdysozoa</taxon>
        <taxon>Nematoda</taxon>
        <taxon>Chromadorea</taxon>
        <taxon>Rhabditida</taxon>
        <taxon>Spirurina</taxon>
        <taxon>Spiruromorpha</taxon>
        <taxon>Filarioidea</taxon>
        <taxon>Onchocercidae</taxon>
        <taxon>Acanthocheilonema</taxon>
    </lineage>
</organism>
<feature type="non-terminal residue" evidence="2">
    <location>
        <position position="81"/>
    </location>
</feature>
<feature type="chain" id="PRO_5019796272" evidence="1">
    <location>
        <begin position="24"/>
        <end position="81"/>
    </location>
</feature>
<evidence type="ECO:0000313" key="3">
    <source>
        <dbReference type="Proteomes" id="UP000276991"/>
    </source>
</evidence>
<dbReference type="EMBL" id="UPTC01001267">
    <property type="protein sequence ID" value="VBB31521.1"/>
    <property type="molecule type" value="Genomic_DNA"/>
</dbReference>
<keyword evidence="1" id="KW-0732">Signal</keyword>
<feature type="signal peptide" evidence="1">
    <location>
        <begin position="1"/>
        <end position="23"/>
    </location>
</feature>
<keyword evidence="3" id="KW-1185">Reference proteome</keyword>
<dbReference type="STRING" id="6277.A0A498SQS5"/>
<reference evidence="2 3" key="1">
    <citation type="submission" date="2018-08" db="EMBL/GenBank/DDBJ databases">
        <authorList>
            <person name="Laetsch R D."/>
            <person name="Stevens L."/>
            <person name="Kumar S."/>
            <person name="Blaxter L. M."/>
        </authorList>
    </citation>
    <scope>NUCLEOTIDE SEQUENCE [LARGE SCALE GENOMIC DNA]</scope>
</reference>
<dbReference type="AlphaFoldDB" id="A0A498SQS5"/>
<evidence type="ECO:0000313" key="2">
    <source>
        <dbReference type="EMBL" id="VBB31521.1"/>
    </source>
</evidence>
<dbReference type="Proteomes" id="UP000276991">
    <property type="component" value="Unassembled WGS sequence"/>
</dbReference>
<accession>A0A498SQS5</accession>
<evidence type="ECO:0000256" key="1">
    <source>
        <dbReference type="SAM" id="SignalP"/>
    </source>
</evidence>
<gene>
    <name evidence="2" type="ORF">NAV_LOCUS6312</name>
</gene>
<sequence>MSSVKVITHLLLLLQQGIQLCLAYKAIDESVLFRIDWKDKSATPAYLLDVKDDWLTNQPYLHITSGNDEKYLCTLPLIPAQ</sequence>
<protein>
    <submittedName>
        <fullName evidence="2">Uncharacterized protein</fullName>
    </submittedName>
</protein>